<evidence type="ECO:0000259" key="7">
    <source>
        <dbReference type="PROSITE" id="PS51733"/>
    </source>
</evidence>
<dbReference type="NCBIfam" id="TIGR00121">
    <property type="entry name" value="birA_ligase"/>
    <property type="match status" value="1"/>
</dbReference>
<dbReference type="GO" id="GO:0004077">
    <property type="term" value="F:biotin--[biotin carboxyl-carrier protein] ligase activity"/>
    <property type="evidence" value="ECO:0007669"/>
    <property type="project" value="UniProtKB-EC"/>
</dbReference>
<dbReference type="Gene3D" id="2.30.30.100">
    <property type="match status" value="1"/>
</dbReference>
<dbReference type="SUPFAM" id="SSF55681">
    <property type="entry name" value="Class II aaRS and biotin synthetases"/>
    <property type="match status" value="1"/>
</dbReference>
<keyword evidence="2" id="KW-0547">Nucleotide-binding</keyword>
<evidence type="ECO:0000256" key="4">
    <source>
        <dbReference type="ARBA" id="ARBA00023267"/>
    </source>
</evidence>
<dbReference type="Proteomes" id="UP000290057">
    <property type="component" value="Chromosome"/>
</dbReference>
<evidence type="ECO:0000256" key="1">
    <source>
        <dbReference type="ARBA" id="ARBA00022598"/>
    </source>
</evidence>
<dbReference type="InterPro" id="IPR003142">
    <property type="entry name" value="BPL_C"/>
</dbReference>
<dbReference type="PANTHER" id="PTHR12835">
    <property type="entry name" value="BIOTIN PROTEIN LIGASE"/>
    <property type="match status" value="1"/>
</dbReference>
<evidence type="ECO:0000313" key="8">
    <source>
        <dbReference type="EMBL" id="BBI20960.1"/>
    </source>
</evidence>
<dbReference type="GO" id="GO:0005524">
    <property type="term" value="F:ATP binding"/>
    <property type="evidence" value="ECO:0007669"/>
    <property type="project" value="UniProtKB-KW"/>
</dbReference>
<evidence type="ECO:0000313" key="9">
    <source>
        <dbReference type="Proteomes" id="UP000290057"/>
    </source>
</evidence>
<comment type="catalytic activity">
    <reaction evidence="6">
        <text>biotin + L-lysyl-[protein] + ATP = N(6)-biotinyl-L-lysyl-[protein] + AMP + diphosphate + H(+)</text>
        <dbReference type="Rhea" id="RHEA:11756"/>
        <dbReference type="Rhea" id="RHEA-COMP:9752"/>
        <dbReference type="Rhea" id="RHEA-COMP:10505"/>
        <dbReference type="ChEBI" id="CHEBI:15378"/>
        <dbReference type="ChEBI" id="CHEBI:29969"/>
        <dbReference type="ChEBI" id="CHEBI:30616"/>
        <dbReference type="ChEBI" id="CHEBI:33019"/>
        <dbReference type="ChEBI" id="CHEBI:57586"/>
        <dbReference type="ChEBI" id="CHEBI:83144"/>
        <dbReference type="ChEBI" id="CHEBI:456215"/>
        <dbReference type="EC" id="6.3.4.15"/>
    </reaction>
</comment>
<dbReference type="PROSITE" id="PS51733">
    <property type="entry name" value="BPL_LPL_CATALYTIC"/>
    <property type="match status" value="1"/>
</dbReference>
<gene>
    <name evidence="8" type="ORF">EKJ_18070</name>
</gene>
<evidence type="ECO:0000256" key="3">
    <source>
        <dbReference type="ARBA" id="ARBA00022840"/>
    </source>
</evidence>
<dbReference type="GO" id="GO:0005737">
    <property type="term" value="C:cytoplasm"/>
    <property type="evidence" value="ECO:0007669"/>
    <property type="project" value="TreeGrafter"/>
</dbReference>
<dbReference type="Pfam" id="PF03099">
    <property type="entry name" value="BPL_LplA_LipB"/>
    <property type="match status" value="1"/>
</dbReference>
<evidence type="ECO:0000256" key="2">
    <source>
        <dbReference type="ARBA" id="ARBA00022741"/>
    </source>
</evidence>
<dbReference type="InterPro" id="IPR004143">
    <property type="entry name" value="BPL_LPL_catalytic"/>
</dbReference>
<keyword evidence="4" id="KW-0092">Biotin</keyword>
<dbReference type="Gene3D" id="3.30.930.10">
    <property type="entry name" value="Bira Bifunctional Protein, Domain 2"/>
    <property type="match status" value="1"/>
</dbReference>
<dbReference type="AlphaFoldDB" id="A0A3T1CJ43"/>
<accession>A0A3T1CJ43</accession>
<proteinExistence type="predicted"/>
<keyword evidence="3" id="KW-0067">ATP-binding</keyword>
<dbReference type="InterPro" id="IPR045864">
    <property type="entry name" value="aa-tRNA-synth_II/BPL/LPL"/>
</dbReference>
<dbReference type="EMBL" id="AP019389">
    <property type="protein sequence ID" value="BBI20960.1"/>
    <property type="molecule type" value="Genomic_DNA"/>
</dbReference>
<dbReference type="EC" id="6.3.4.15" evidence="5"/>
<protein>
    <recommendedName>
        <fullName evidence="5">biotin--[biotin carboxyl-carrier protein] ligase</fullName>
        <ecNumber evidence="5">6.3.4.15</ecNumber>
    </recommendedName>
</protein>
<evidence type="ECO:0000256" key="5">
    <source>
        <dbReference type="ARBA" id="ARBA00024227"/>
    </source>
</evidence>
<organism evidence="8 9">
    <name type="scientific">Qipengyuania flava</name>
    <dbReference type="NCBI Taxonomy" id="192812"/>
    <lineage>
        <taxon>Bacteria</taxon>
        <taxon>Pseudomonadati</taxon>
        <taxon>Pseudomonadota</taxon>
        <taxon>Alphaproteobacteria</taxon>
        <taxon>Sphingomonadales</taxon>
        <taxon>Erythrobacteraceae</taxon>
        <taxon>Qipengyuania</taxon>
    </lineage>
</organism>
<keyword evidence="1 8" id="KW-0436">Ligase</keyword>
<dbReference type="CDD" id="cd16442">
    <property type="entry name" value="BPL"/>
    <property type="match status" value="1"/>
</dbReference>
<reference evidence="8 9" key="1">
    <citation type="submission" date="2019-01" db="EMBL/GenBank/DDBJ databases">
        <title>Complete genome sequence of Erythrobacter flavus KJ5.</title>
        <authorList>
            <person name="Kanesaki Y."/>
            <person name="Brotosudarmo T."/>
            <person name="Moriuchi R."/>
            <person name="Awai K."/>
        </authorList>
    </citation>
    <scope>NUCLEOTIDE SEQUENCE [LARGE SCALE GENOMIC DNA]</scope>
    <source>
        <strain evidence="8 9">KJ5</strain>
    </source>
</reference>
<evidence type="ECO:0000256" key="6">
    <source>
        <dbReference type="ARBA" id="ARBA00047846"/>
    </source>
</evidence>
<dbReference type="SUPFAM" id="SSF50037">
    <property type="entry name" value="C-terminal domain of transcriptional repressors"/>
    <property type="match status" value="1"/>
</dbReference>
<feature type="domain" description="BPL/LPL catalytic" evidence="7">
    <location>
        <begin position="9"/>
        <end position="184"/>
    </location>
</feature>
<dbReference type="PANTHER" id="PTHR12835:SF5">
    <property type="entry name" value="BIOTIN--PROTEIN LIGASE"/>
    <property type="match status" value="1"/>
</dbReference>
<keyword evidence="9" id="KW-1185">Reference proteome</keyword>
<sequence>MDRAGSGVFRRGNVIRLVTETGSTNSDLAAQLRAGEAVAEGHWLVADRQLAGRGRQGRDWFDGSGNFMGSTIVRVSPRDPSPATLALVSGVAVYEAVASIIAEPHRLRLKWPNDLMLDGAKLAGILLERERDAIIVGIGVNLAAAPQLPDRRTVALAEIGVTPDRDTFARSLAECFDREVERWRTYGLEPLVRRWESVAHAFGTPLTVQPPGEDRIDGTFDGLGADGALSLRLADGSTRAIHAGDVMLVNQES</sequence>
<name>A0A3T1CJ43_9SPHN</name>
<dbReference type="InterPro" id="IPR008988">
    <property type="entry name" value="Transcriptional_repressor_C"/>
</dbReference>
<dbReference type="InterPro" id="IPR004408">
    <property type="entry name" value="Biotin_CoA_COase_ligase"/>
</dbReference>
<dbReference type="Pfam" id="PF02237">
    <property type="entry name" value="BPL_C"/>
    <property type="match status" value="1"/>
</dbReference>